<accession>A0A162JC87</accession>
<evidence type="ECO:0000256" key="8">
    <source>
        <dbReference type="SAM" id="Phobius"/>
    </source>
</evidence>
<dbReference type="AlphaFoldDB" id="A0A162JC87"/>
<dbReference type="InterPro" id="IPR033118">
    <property type="entry name" value="EXPERA"/>
</dbReference>
<evidence type="ECO:0000256" key="1">
    <source>
        <dbReference type="ARBA" id="ARBA00004477"/>
    </source>
</evidence>
<reference evidence="10 11" key="1">
    <citation type="journal article" date="2016" name="Genome Biol. Evol.">
        <title>Divergent and convergent evolution of fungal pathogenicity.</title>
        <authorList>
            <person name="Shang Y."/>
            <person name="Xiao G."/>
            <person name="Zheng P."/>
            <person name="Cen K."/>
            <person name="Zhan S."/>
            <person name="Wang C."/>
        </authorList>
    </citation>
    <scope>NUCLEOTIDE SEQUENCE [LARGE SCALE GENOMIC DNA]</scope>
    <source>
        <strain evidence="10 11">RCEF 264</strain>
    </source>
</reference>
<evidence type="ECO:0000256" key="3">
    <source>
        <dbReference type="ARBA" id="ARBA00022692"/>
    </source>
</evidence>
<dbReference type="OrthoDB" id="433124at2759"/>
<keyword evidence="3 7" id="KW-0812">Transmembrane</keyword>
<evidence type="ECO:0000256" key="5">
    <source>
        <dbReference type="ARBA" id="ARBA00022989"/>
    </source>
</evidence>
<evidence type="ECO:0000313" key="10">
    <source>
        <dbReference type="EMBL" id="OAA66832.1"/>
    </source>
</evidence>
<evidence type="ECO:0000256" key="7">
    <source>
        <dbReference type="PROSITE-ProRule" id="PRU01087"/>
    </source>
</evidence>
<dbReference type="PANTHER" id="PTHR31204:SF1">
    <property type="entry name" value="SIGMA INTRACELLULAR RECEPTOR 2"/>
    <property type="match status" value="1"/>
</dbReference>
<keyword evidence="6 7" id="KW-0472">Membrane</keyword>
<feature type="transmembrane region" description="Helical" evidence="8">
    <location>
        <begin position="85"/>
        <end position="107"/>
    </location>
</feature>
<dbReference type="PANTHER" id="PTHR31204">
    <property type="entry name" value="SIGMA INTRACELLULAR RECEPTOR 2"/>
    <property type="match status" value="1"/>
</dbReference>
<keyword evidence="5 7" id="KW-1133">Transmembrane helix</keyword>
<keyword evidence="11" id="KW-1185">Reference proteome</keyword>
<name>A0A162JC87_9HYPO</name>
<dbReference type="STRING" id="1081102.A0A162JC87"/>
<comment type="similarity">
    <text evidence="2">Belongs to the TMEM97/sigma-2 receptor family.</text>
</comment>
<gene>
    <name evidence="10" type="ORF">SPI_01408</name>
</gene>
<dbReference type="PROSITE" id="PS51751">
    <property type="entry name" value="EXPERA"/>
    <property type="match status" value="1"/>
</dbReference>
<evidence type="ECO:0000256" key="2">
    <source>
        <dbReference type="ARBA" id="ARBA00009096"/>
    </source>
</evidence>
<evidence type="ECO:0000256" key="6">
    <source>
        <dbReference type="ARBA" id="ARBA00023136"/>
    </source>
</evidence>
<dbReference type="InterPro" id="IPR016964">
    <property type="entry name" value="Sigma2_recept"/>
</dbReference>
<evidence type="ECO:0000259" key="9">
    <source>
        <dbReference type="PROSITE" id="PS51751"/>
    </source>
</evidence>
<feature type="domain" description="EXPERA" evidence="9">
    <location>
        <begin position="8"/>
        <end position="180"/>
    </location>
</feature>
<feature type="transmembrane region" description="Helical" evidence="8">
    <location>
        <begin position="169"/>
        <end position="189"/>
    </location>
</feature>
<evidence type="ECO:0000313" key="11">
    <source>
        <dbReference type="Proteomes" id="UP000076874"/>
    </source>
</evidence>
<proteinExistence type="inferred from homology"/>
<keyword evidence="4" id="KW-0256">Endoplasmic reticulum</keyword>
<dbReference type="Proteomes" id="UP000076874">
    <property type="component" value="Unassembled WGS sequence"/>
</dbReference>
<comment type="subcellular location">
    <subcellularLocation>
        <location evidence="1">Endoplasmic reticulum membrane</location>
        <topology evidence="1">Multi-pass membrane protein</topology>
    </subcellularLocation>
</comment>
<evidence type="ECO:0000256" key="4">
    <source>
        <dbReference type="ARBA" id="ARBA00022824"/>
    </source>
</evidence>
<dbReference type="InterPro" id="IPR051987">
    <property type="entry name" value="Sigma-2_receptor-like"/>
</dbReference>
<protein>
    <recommendedName>
        <fullName evidence="9">EXPERA domain-containing protein</fullName>
    </recommendedName>
</protein>
<organism evidence="10 11">
    <name type="scientific">Niveomyces insectorum RCEF 264</name>
    <dbReference type="NCBI Taxonomy" id="1081102"/>
    <lineage>
        <taxon>Eukaryota</taxon>
        <taxon>Fungi</taxon>
        <taxon>Dikarya</taxon>
        <taxon>Ascomycota</taxon>
        <taxon>Pezizomycotina</taxon>
        <taxon>Sordariomycetes</taxon>
        <taxon>Hypocreomycetidae</taxon>
        <taxon>Hypocreales</taxon>
        <taxon>Cordycipitaceae</taxon>
        <taxon>Niveomyces</taxon>
    </lineage>
</organism>
<comment type="caution">
    <text evidence="10">The sequence shown here is derived from an EMBL/GenBank/DDBJ whole genome shotgun (WGS) entry which is preliminary data.</text>
</comment>
<dbReference type="PIRSF" id="PIRSF031032">
    <property type="entry name" value="TMP_97_prd"/>
    <property type="match status" value="1"/>
</dbReference>
<feature type="transmembrane region" description="Helical" evidence="8">
    <location>
        <begin position="128"/>
        <end position="149"/>
    </location>
</feature>
<dbReference type="Pfam" id="PF05241">
    <property type="entry name" value="EBP"/>
    <property type="match status" value="1"/>
</dbReference>
<dbReference type="EMBL" id="AZHD01000002">
    <property type="protein sequence ID" value="OAA66832.1"/>
    <property type="molecule type" value="Genomic_DNA"/>
</dbReference>
<dbReference type="GO" id="GO:0005789">
    <property type="term" value="C:endoplasmic reticulum membrane"/>
    <property type="evidence" value="ECO:0007669"/>
    <property type="project" value="UniProtKB-SubCell"/>
</dbReference>
<sequence>MALPQPVRDRVWLAWFCVQIPVILCVDAVDTYPAWLCAAPGSPLHALHRFRQWYVATYNDPLVQWTPDPAVRAGLGGAGGSWLPLFFALELGFALPTALYAVYRLAGVVRGGNGGGRTTGRTTGPLELLLLVYAFETALTTAVCIHDVAYWDPAVYSVAQKNVFRYQLMGPWLAMPALLFADMYARLLARFRVTDGTKKTQ</sequence>
<feature type="transmembrane region" description="Helical" evidence="8">
    <location>
        <begin position="12"/>
        <end position="35"/>
    </location>
</feature>